<dbReference type="Gene3D" id="3.40.50.300">
    <property type="entry name" value="P-loop containing nucleotide triphosphate hydrolases"/>
    <property type="match status" value="1"/>
</dbReference>
<evidence type="ECO:0008006" key="3">
    <source>
        <dbReference type="Google" id="ProtNLM"/>
    </source>
</evidence>
<keyword evidence="2" id="KW-1185">Reference proteome</keyword>
<protein>
    <recommendedName>
        <fullName evidence="3">SF3 helicase domain-containing protein</fullName>
    </recommendedName>
</protein>
<dbReference type="SUPFAM" id="SSF52540">
    <property type="entry name" value="P-loop containing nucleoside triphosphate hydrolases"/>
    <property type="match status" value="1"/>
</dbReference>
<organism evidence="1 2">
    <name type="scientific">Hirsutella minnesotensis 3608</name>
    <dbReference type="NCBI Taxonomy" id="1043627"/>
    <lineage>
        <taxon>Eukaryota</taxon>
        <taxon>Fungi</taxon>
        <taxon>Dikarya</taxon>
        <taxon>Ascomycota</taxon>
        <taxon>Pezizomycotina</taxon>
        <taxon>Sordariomycetes</taxon>
        <taxon>Hypocreomycetidae</taxon>
        <taxon>Hypocreales</taxon>
        <taxon>Ophiocordycipitaceae</taxon>
        <taxon>Hirsutella</taxon>
    </lineage>
</organism>
<name>A0A0F8A0Y2_9HYPO</name>
<dbReference type="OrthoDB" id="2159623at2759"/>
<dbReference type="EMBL" id="KQ030782">
    <property type="protein sequence ID" value="KJZ68974.1"/>
    <property type="molecule type" value="Genomic_DNA"/>
</dbReference>
<proteinExistence type="predicted"/>
<sequence>MVDPGTFSKFLLLYGPGGTGKTEVVNVILDIMAGCAGAIKASQLVDTRSDMSVDTAKVLASNRIVTTGEIDLADGKLNLHSLKEMTGHDSILIPPIRVATRCSIVTSSNNLPDPHKQPEWLTTAIARRVVVVPMNVQASLLPSAERPDTEEDNMDFLLSCVHTFLTNSSMPASPRSILYSILGRGYEEIRERVIIDANASTQDVMDANANIETTFSMKPQDLGELASLKSPDCVVILGGIKFLKGIRLAQ</sequence>
<dbReference type="AlphaFoldDB" id="A0A0F8A0Y2"/>
<evidence type="ECO:0000313" key="2">
    <source>
        <dbReference type="Proteomes" id="UP000054481"/>
    </source>
</evidence>
<accession>A0A0F8A0Y2</accession>
<gene>
    <name evidence="1" type="ORF">HIM_11631</name>
</gene>
<dbReference type="Proteomes" id="UP000054481">
    <property type="component" value="Unassembled WGS sequence"/>
</dbReference>
<reference evidence="1 2" key="1">
    <citation type="journal article" date="2014" name="Genome Biol. Evol.">
        <title>Comparative genomics and transcriptomics analyses reveal divergent lifestyle features of nematode endoparasitic fungus Hirsutella minnesotensis.</title>
        <authorList>
            <person name="Lai Y."/>
            <person name="Liu K."/>
            <person name="Zhang X."/>
            <person name="Zhang X."/>
            <person name="Li K."/>
            <person name="Wang N."/>
            <person name="Shu C."/>
            <person name="Wu Y."/>
            <person name="Wang C."/>
            <person name="Bushley K.E."/>
            <person name="Xiang M."/>
            <person name="Liu X."/>
        </authorList>
    </citation>
    <scope>NUCLEOTIDE SEQUENCE [LARGE SCALE GENOMIC DNA]</scope>
    <source>
        <strain evidence="1 2">3608</strain>
    </source>
</reference>
<evidence type="ECO:0000313" key="1">
    <source>
        <dbReference type="EMBL" id="KJZ68974.1"/>
    </source>
</evidence>
<dbReference type="InterPro" id="IPR027417">
    <property type="entry name" value="P-loop_NTPase"/>
</dbReference>